<protein>
    <submittedName>
        <fullName evidence="1">Uncharacterized protein</fullName>
    </submittedName>
</protein>
<gene>
    <name evidence="1" type="ORF">MNBD_ALPHA02-1155</name>
</gene>
<dbReference type="PANTHER" id="PTHR37691:SF1">
    <property type="entry name" value="BLR3518 PROTEIN"/>
    <property type="match status" value="1"/>
</dbReference>
<proteinExistence type="predicted"/>
<sequence length="182" mass="19846">MRSHFFIFSLMTFIGLAIVARADDSSFHPGPVFKNFGEIATIDSDMPLSKETKFKVVFDVSKQGKVGEINSSFITAARFVNMHVEAGVPQENIKIAIVVHGGASVDVTQNDLYGKKRQGAVNANIGAIKELTEKGIQIYICGQSATYHGIKKKDLLPNVKMALSAMTAHALLQQQGYTLNPF</sequence>
<evidence type="ECO:0000313" key="1">
    <source>
        <dbReference type="EMBL" id="VAV87912.1"/>
    </source>
</evidence>
<dbReference type="InterPro" id="IPR003787">
    <property type="entry name" value="Sulphur_relay_DsrE/F-like"/>
</dbReference>
<reference evidence="1" key="1">
    <citation type="submission" date="2018-06" db="EMBL/GenBank/DDBJ databases">
        <authorList>
            <person name="Zhirakovskaya E."/>
        </authorList>
    </citation>
    <scope>NUCLEOTIDE SEQUENCE</scope>
</reference>
<organism evidence="1">
    <name type="scientific">hydrothermal vent metagenome</name>
    <dbReference type="NCBI Taxonomy" id="652676"/>
    <lineage>
        <taxon>unclassified sequences</taxon>
        <taxon>metagenomes</taxon>
        <taxon>ecological metagenomes</taxon>
    </lineage>
</organism>
<accession>A0A3B0R5W2</accession>
<dbReference type="SUPFAM" id="SSF75169">
    <property type="entry name" value="DsrEFH-like"/>
    <property type="match status" value="1"/>
</dbReference>
<dbReference type="InterPro" id="IPR027396">
    <property type="entry name" value="DsrEFH-like"/>
</dbReference>
<dbReference type="AlphaFoldDB" id="A0A3B0R5W2"/>
<dbReference type="Gene3D" id="3.40.1260.10">
    <property type="entry name" value="DsrEFH-like"/>
    <property type="match status" value="1"/>
</dbReference>
<dbReference type="EMBL" id="UOED01000030">
    <property type="protein sequence ID" value="VAV87912.1"/>
    <property type="molecule type" value="Genomic_DNA"/>
</dbReference>
<dbReference type="Pfam" id="PF02635">
    <property type="entry name" value="DsrE"/>
    <property type="match status" value="1"/>
</dbReference>
<name>A0A3B0R5W2_9ZZZZ</name>
<dbReference type="PANTHER" id="PTHR37691">
    <property type="entry name" value="BLR3518 PROTEIN"/>
    <property type="match status" value="1"/>
</dbReference>